<dbReference type="eggNOG" id="COG0742">
    <property type="taxonomic scope" value="Bacteria"/>
</dbReference>
<keyword evidence="1 4" id="KW-0489">Methyltransferase</keyword>
<evidence type="ECO:0000256" key="2">
    <source>
        <dbReference type="ARBA" id="ARBA00022679"/>
    </source>
</evidence>
<dbReference type="Pfam" id="PF03602">
    <property type="entry name" value="Cons_hypoth95"/>
    <property type="match status" value="1"/>
</dbReference>
<dbReference type="PANTHER" id="PTHR43542">
    <property type="entry name" value="METHYLTRANSFERASE"/>
    <property type="match status" value="1"/>
</dbReference>
<evidence type="ECO:0000256" key="3">
    <source>
        <dbReference type="SAM" id="MobiDB-lite"/>
    </source>
</evidence>
<evidence type="ECO:0000313" key="4">
    <source>
        <dbReference type="EMBL" id="CCM64027.1"/>
    </source>
</evidence>
<dbReference type="Proteomes" id="UP000018291">
    <property type="component" value="Unassembled WGS sequence"/>
</dbReference>
<evidence type="ECO:0000256" key="1">
    <source>
        <dbReference type="ARBA" id="ARBA00022603"/>
    </source>
</evidence>
<dbReference type="SUPFAM" id="SSF53335">
    <property type="entry name" value="S-adenosyl-L-methionine-dependent methyltransferases"/>
    <property type="match status" value="1"/>
</dbReference>
<protein>
    <submittedName>
        <fullName evidence="4">Putative rRNA methyltransferase ylbH</fullName>
        <ecNumber evidence="4">2.1.1.-</ecNumber>
    </submittedName>
</protein>
<dbReference type="GO" id="GO:0008168">
    <property type="term" value="F:methyltransferase activity"/>
    <property type="evidence" value="ECO:0007669"/>
    <property type="project" value="UniProtKB-KW"/>
</dbReference>
<evidence type="ECO:0000313" key="5">
    <source>
        <dbReference type="Proteomes" id="UP000018291"/>
    </source>
</evidence>
<dbReference type="AlphaFoldDB" id="R4Z5W1"/>
<dbReference type="Gene3D" id="3.40.50.150">
    <property type="entry name" value="Vaccinia Virus protein VP39"/>
    <property type="match status" value="1"/>
</dbReference>
<dbReference type="EMBL" id="CANL01000027">
    <property type="protein sequence ID" value="CCM64027.1"/>
    <property type="molecule type" value="Genomic_DNA"/>
</dbReference>
<dbReference type="InterPro" id="IPR029063">
    <property type="entry name" value="SAM-dependent_MTases_sf"/>
</dbReference>
<dbReference type="OrthoDB" id="9803017at2"/>
<dbReference type="PANTHER" id="PTHR43542:SF1">
    <property type="entry name" value="METHYLTRANSFERASE"/>
    <property type="match status" value="1"/>
</dbReference>
<dbReference type="STRING" id="1229780.BN381_330012"/>
<keyword evidence="5" id="KW-1185">Reference proteome</keyword>
<name>R4Z5W1_9ACTN</name>
<dbReference type="GO" id="GO:0031167">
    <property type="term" value="P:rRNA methylation"/>
    <property type="evidence" value="ECO:0007669"/>
    <property type="project" value="InterPro"/>
</dbReference>
<dbReference type="HOGENOM" id="CLU_075826_1_0_11"/>
<dbReference type="PIRSF" id="PIRSF004553">
    <property type="entry name" value="CHP00095"/>
    <property type="match status" value="1"/>
</dbReference>
<proteinExistence type="predicted"/>
<comment type="caution">
    <text evidence="4">The sequence shown here is derived from an EMBL/GenBank/DDBJ whole genome shotgun (WGS) entry which is preliminary data.</text>
</comment>
<dbReference type="InterPro" id="IPR004398">
    <property type="entry name" value="RNA_MeTrfase_RsmD"/>
</dbReference>
<organism evidence="4 5">
    <name type="scientific">Candidatus Neomicrothrix parvicella RN1</name>
    <dbReference type="NCBI Taxonomy" id="1229780"/>
    <lineage>
        <taxon>Bacteria</taxon>
        <taxon>Bacillati</taxon>
        <taxon>Actinomycetota</taxon>
        <taxon>Acidimicrobiia</taxon>
        <taxon>Acidimicrobiales</taxon>
        <taxon>Microthrixaceae</taxon>
        <taxon>Candidatus Neomicrothrix</taxon>
    </lineage>
</organism>
<reference evidence="4 5" key="1">
    <citation type="journal article" date="2013" name="ISME J.">
        <title>Metabolic model for the filamentous 'Candidatus Microthrix parvicella' based on genomic and metagenomic analyses.</title>
        <authorList>
            <person name="Jon McIlroy S."/>
            <person name="Kristiansen R."/>
            <person name="Albertsen M."/>
            <person name="Michael Karst S."/>
            <person name="Rossetti S."/>
            <person name="Lund Nielsen J."/>
            <person name="Tandoi V."/>
            <person name="James Seviour R."/>
            <person name="Nielsen P.H."/>
        </authorList>
    </citation>
    <scope>NUCLEOTIDE SEQUENCE [LARGE SCALE GENOMIC DNA]</scope>
    <source>
        <strain evidence="4 5">RN1</strain>
    </source>
</reference>
<keyword evidence="2 4" id="KW-0808">Transferase</keyword>
<dbReference type="EC" id="2.1.1.-" evidence="4"/>
<accession>R4Z5W1</accession>
<dbReference type="CDD" id="cd02440">
    <property type="entry name" value="AdoMet_MTases"/>
    <property type="match status" value="1"/>
</dbReference>
<gene>
    <name evidence="4" type="ORF">BN381_330012</name>
</gene>
<sequence length="174" mass="18873">MRVVAGSAAGRRLEAPPGSGTRPTGDRVREATFNSLGSLGLVQDATMVDLFAGSGALGIEALSRGASEVTFVERDARAVRVVRANLNTVGLTEPAEVVRAEALAFLESTTRTWDVALLDPPYAWDGWDRLWAALTTEWAVVERDVETEAPKGWTLQRARRYGGTWVSVLYRDAP</sequence>
<dbReference type="NCBIfam" id="TIGR00095">
    <property type="entry name" value="16S rRNA (guanine(966)-N(2))-methyltransferase RsmD"/>
    <property type="match status" value="1"/>
</dbReference>
<feature type="region of interest" description="Disordered" evidence="3">
    <location>
        <begin position="1"/>
        <end position="27"/>
    </location>
</feature>
<dbReference type="RefSeq" id="WP_012227522.1">
    <property type="nucleotide sequence ID" value="NZ_HG422565.1"/>
</dbReference>